<dbReference type="PANTHER" id="PTHR30193">
    <property type="entry name" value="ABC TRANSPORTER PERMEASE PROTEIN"/>
    <property type="match status" value="1"/>
</dbReference>
<dbReference type="GO" id="GO:0005886">
    <property type="term" value="C:plasma membrane"/>
    <property type="evidence" value="ECO:0007669"/>
    <property type="project" value="UniProtKB-SubCell"/>
</dbReference>
<evidence type="ECO:0000256" key="2">
    <source>
        <dbReference type="ARBA" id="ARBA00022448"/>
    </source>
</evidence>
<dbReference type="RefSeq" id="WP_215628464.1">
    <property type="nucleotide sequence ID" value="NZ_CP067089.2"/>
</dbReference>
<accession>A0A7T7XRH7</accession>
<feature type="transmembrane region" description="Helical" evidence="7">
    <location>
        <begin position="80"/>
        <end position="99"/>
    </location>
</feature>
<evidence type="ECO:0000256" key="3">
    <source>
        <dbReference type="ARBA" id="ARBA00022475"/>
    </source>
</evidence>
<dbReference type="EMBL" id="CP067089">
    <property type="protein sequence ID" value="QQO11155.1"/>
    <property type="molecule type" value="Genomic_DNA"/>
</dbReference>
<keyword evidence="2 7" id="KW-0813">Transport</keyword>
<keyword evidence="4 7" id="KW-0812">Transmembrane</keyword>
<dbReference type="SUPFAM" id="SSF161098">
    <property type="entry name" value="MetI-like"/>
    <property type="match status" value="1"/>
</dbReference>
<keyword evidence="3" id="KW-1003">Cell membrane</keyword>
<evidence type="ECO:0000256" key="7">
    <source>
        <dbReference type="RuleBase" id="RU363032"/>
    </source>
</evidence>
<comment type="subcellular location">
    <subcellularLocation>
        <location evidence="1 7">Cell membrane</location>
        <topology evidence="1 7">Multi-pass membrane protein</topology>
    </subcellularLocation>
</comment>
<feature type="transmembrane region" description="Helical" evidence="7">
    <location>
        <begin position="265"/>
        <end position="285"/>
    </location>
</feature>
<evidence type="ECO:0000256" key="1">
    <source>
        <dbReference type="ARBA" id="ARBA00004651"/>
    </source>
</evidence>
<reference evidence="9" key="1">
    <citation type="submission" date="2021-01" db="EMBL/GenBank/DDBJ databases">
        <title>Description of Breznakiella homolactica.</title>
        <authorList>
            <person name="Song Y."/>
            <person name="Brune A."/>
        </authorList>
    </citation>
    <scope>NUCLEOTIDE SEQUENCE</scope>
    <source>
        <strain evidence="9">RmG30</strain>
    </source>
</reference>
<comment type="similarity">
    <text evidence="7">Belongs to the binding-protein-dependent transport system permease family.</text>
</comment>
<dbReference type="KEGG" id="bhc:JFL75_09660"/>
<proteinExistence type="inferred from homology"/>
<dbReference type="AlphaFoldDB" id="A0A7T7XRH7"/>
<keyword evidence="10" id="KW-1185">Reference proteome</keyword>
<evidence type="ECO:0000256" key="5">
    <source>
        <dbReference type="ARBA" id="ARBA00022989"/>
    </source>
</evidence>
<evidence type="ECO:0000256" key="4">
    <source>
        <dbReference type="ARBA" id="ARBA00022692"/>
    </source>
</evidence>
<evidence type="ECO:0000313" key="9">
    <source>
        <dbReference type="EMBL" id="QQO11155.1"/>
    </source>
</evidence>
<dbReference type="Pfam" id="PF00528">
    <property type="entry name" value="BPD_transp_1"/>
    <property type="match status" value="1"/>
</dbReference>
<evidence type="ECO:0000313" key="10">
    <source>
        <dbReference type="Proteomes" id="UP000595917"/>
    </source>
</evidence>
<dbReference type="CDD" id="cd06261">
    <property type="entry name" value="TM_PBP2"/>
    <property type="match status" value="1"/>
</dbReference>
<dbReference type="Proteomes" id="UP000595917">
    <property type="component" value="Chromosome"/>
</dbReference>
<evidence type="ECO:0000259" key="8">
    <source>
        <dbReference type="PROSITE" id="PS50928"/>
    </source>
</evidence>
<feature type="transmembrane region" description="Helical" evidence="7">
    <location>
        <begin position="111"/>
        <end position="131"/>
    </location>
</feature>
<dbReference type="PANTHER" id="PTHR30193:SF37">
    <property type="entry name" value="INNER MEMBRANE ABC TRANSPORTER PERMEASE PROTEIN YCJO"/>
    <property type="match status" value="1"/>
</dbReference>
<organism evidence="9 10">
    <name type="scientific">Breznakiella homolactica</name>
    <dbReference type="NCBI Taxonomy" id="2798577"/>
    <lineage>
        <taxon>Bacteria</taxon>
        <taxon>Pseudomonadati</taxon>
        <taxon>Spirochaetota</taxon>
        <taxon>Spirochaetia</taxon>
        <taxon>Spirochaetales</taxon>
        <taxon>Breznakiellaceae</taxon>
        <taxon>Breznakiella</taxon>
    </lineage>
</organism>
<gene>
    <name evidence="9" type="ORF">JFL75_09660</name>
</gene>
<evidence type="ECO:0000256" key="6">
    <source>
        <dbReference type="ARBA" id="ARBA00023136"/>
    </source>
</evidence>
<dbReference type="InterPro" id="IPR000515">
    <property type="entry name" value="MetI-like"/>
</dbReference>
<name>A0A7T7XRH7_9SPIR</name>
<dbReference type="PROSITE" id="PS50928">
    <property type="entry name" value="ABC_TM1"/>
    <property type="match status" value="1"/>
</dbReference>
<dbReference type="InterPro" id="IPR035906">
    <property type="entry name" value="MetI-like_sf"/>
</dbReference>
<protein>
    <submittedName>
        <fullName evidence="9">Sugar ABC transporter permease</fullName>
    </submittedName>
</protein>
<sequence length="294" mass="33497">MGVLRLKKHRKVQYLFLLFVIPAMANFIIFRYLPIAWAIRTSFWDYSLLAGFRRFLGFENYINLFKDSAFYHSLWITLKYFIYYVPAIVILALGLASFVSQPKPGVNFLRAVIFIPVVTSFVVVSIVWGMLLNKDVGMVNSILQIFGIERVAFLLNSKTALPTIAMISVWKNVGYSMIIIVAGLKGIDGSFYESAHLDGASKIQIYWKITIPMISRQLMFVTIWATLQAFQSFIPVQTLTMGGPNRSTNVIVYHLYSIGFNFGRMGYATAMSIVLLLILLVISVGQMRLFKRDY</sequence>
<keyword evidence="5 7" id="KW-1133">Transmembrane helix</keyword>
<dbReference type="GO" id="GO:0055085">
    <property type="term" value="P:transmembrane transport"/>
    <property type="evidence" value="ECO:0007669"/>
    <property type="project" value="InterPro"/>
</dbReference>
<keyword evidence="6 7" id="KW-0472">Membrane</keyword>
<feature type="transmembrane region" description="Helical" evidence="7">
    <location>
        <begin position="164"/>
        <end position="184"/>
    </location>
</feature>
<dbReference type="Gene3D" id="1.10.3720.10">
    <property type="entry name" value="MetI-like"/>
    <property type="match status" value="1"/>
</dbReference>
<feature type="transmembrane region" description="Helical" evidence="7">
    <location>
        <begin position="205"/>
        <end position="227"/>
    </location>
</feature>
<feature type="transmembrane region" description="Helical" evidence="7">
    <location>
        <begin position="12"/>
        <end position="33"/>
    </location>
</feature>
<dbReference type="InterPro" id="IPR051393">
    <property type="entry name" value="ABC_transporter_permease"/>
</dbReference>
<feature type="domain" description="ABC transmembrane type-1" evidence="8">
    <location>
        <begin position="74"/>
        <end position="286"/>
    </location>
</feature>